<accession>A0ABY8EJM7</accession>
<dbReference type="PANTHER" id="PTHR33434:SF4">
    <property type="entry name" value="PHOSPHATASE PROTEIN"/>
    <property type="match status" value="1"/>
</dbReference>
<dbReference type="InterPro" id="IPR019986">
    <property type="entry name" value="YloV-like"/>
</dbReference>
<dbReference type="SMART" id="SM01120">
    <property type="entry name" value="Dak2"/>
    <property type="match status" value="1"/>
</dbReference>
<evidence type="ECO:0000259" key="1">
    <source>
        <dbReference type="PROSITE" id="PS51480"/>
    </source>
</evidence>
<dbReference type="InterPro" id="IPR048394">
    <property type="entry name" value="FakA-like_M"/>
</dbReference>
<feature type="domain" description="DhaL" evidence="1">
    <location>
        <begin position="1"/>
        <end position="188"/>
    </location>
</feature>
<organism evidence="2 3">
    <name type="scientific">Tepidibacter hydrothermalis</name>
    <dbReference type="NCBI Taxonomy" id="3036126"/>
    <lineage>
        <taxon>Bacteria</taxon>
        <taxon>Bacillati</taxon>
        <taxon>Bacillota</taxon>
        <taxon>Clostridia</taxon>
        <taxon>Peptostreptococcales</taxon>
        <taxon>Peptostreptococcaceae</taxon>
        <taxon>Tepidibacter</taxon>
    </lineage>
</organism>
<dbReference type="SMART" id="SM01121">
    <property type="entry name" value="Dak1_2"/>
    <property type="match status" value="1"/>
</dbReference>
<gene>
    <name evidence="2" type="ORF">P4S50_11895</name>
</gene>
<name>A0ABY8EJM7_9FIRM</name>
<sequence length="526" mass="58041">MILSGANNLQNHKELVDKLNVFPVPDGDTGTNMSLTIQAAVKEVMKESNDTIKEIGKAASKGSLMGARGNSGVILSQLLRGFAKAIEDKEQLDTKDLANALKQGADTAYKAVIKPIEGTILTVARETGEFAVKISQKEKEIKRFMEKVLEESNRSLENTPNLLKNLKEAGVVDSGGKGLVCLLEGAYKAFIGEFVDRNTESNEGQEVSKNTEIATEDIKFAYCTEFILDTDKISYSKMKDLIQDQGDSLIVVGDDSLIKVHIHTNNPGFVLQEATKYGQLDKIKIENMRIQHENIVIKEDIKEEPKEMKEYGFISIAMGSGITSIFKDFGVDHVIEGGQTMNPSTEDFIQAIDNINAKNIIILPNNSNVIMAANQAKEISDKNIIVIPSKTTPQGFAALLAFNPEADAESNQKAMKYALENVKTGQITFAVRDTNMNDIDIKEGDIIGIGEGKIQEAGKNIKDVTLSLIDKLVDEDSEIITLFYGEELSQDDANVLREEIEEKYDDLDVEVYCGNQPLYYYIISVE</sequence>
<dbReference type="NCBIfam" id="TIGR03599">
    <property type="entry name" value="YloV"/>
    <property type="match status" value="1"/>
</dbReference>
<dbReference type="InterPro" id="IPR050270">
    <property type="entry name" value="DegV_domain_contain"/>
</dbReference>
<dbReference type="InterPro" id="IPR033470">
    <property type="entry name" value="FakA-like_C"/>
</dbReference>
<dbReference type="Pfam" id="PF21645">
    <property type="entry name" value="FakA-like_M"/>
    <property type="match status" value="1"/>
</dbReference>
<dbReference type="Pfam" id="PF02734">
    <property type="entry name" value="Dak2"/>
    <property type="match status" value="1"/>
</dbReference>
<dbReference type="Proteomes" id="UP001222800">
    <property type="component" value="Chromosome"/>
</dbReference>
<dbReference type="Pfam" id="PF13684">
    <property type="entry name" value="FakA-like_C"/>
    <property type="match status" value="1"/>
</dbReference>
<proteinExistence type="predicted"/>
<dbReference type="Gene3D" id="1.25.40.340">
    <property type="match status" value="1"/>
</dbReference>
<dbReference type="InterPro" id="IPR036117">
    <property type="entry name" value="DhaL_dom_sf"/>
</dbReference>
<dbReference type="SUPFAM" id="SSF101473">
    <property type="entry name" value="DhaL-like"/>
    <property type="match status" value="1"/>
</dbReference>
<dbReference type="InterPro" id="IPR004007">
    <property type="entry name" value="DhaL_dom"/>
</dbReference>
<dbReference type="PROSITE" id="PS51480">
    <property type="entry name" value="DHAL"/>
    <property type="match status" value="1"/>
</dbReference>
<reference evidence="2 3" key="1">
    <citation type="submission" date="2023-03" db="EMBL/GenBank/DDBJ databases">
        <title>Complete genome sequence of Tepidibacter sp. SWIR-1, isolated from a deep-sea hydrothermal vent.</title>
        <authorList>
            <person name="Li X."/>
        </authorList>
    </citation>
    <scope>NUCLEOTIDE SEQUENCE [LARGE SCALE GENOMIC DNA]</scope>
    <source>
        <strain evidence="2 3">SWIR-1</strain>
    </source>
</reference>
<evidence type="ECO:0000313" key="3">
    <source>
        <dbReference type="Proteomes" id="UP001222800"/>
    </source>
</evidence>
<keyword evidence="3" id="KW-1185">Reference proteome</keyword>
<dbReference type="EMBL" id="CP120733">
    <property type="protein sequence ID" value="WFD12370.1"/>
    <property type="molecule type" value="Genomic_DNA"/>
</dbReference>
<protein>
    <submittedName>
        <fullName evidence="2">DAK2 domain-containing protein</fullName>
    </submittedName>
</protein>
<dbReference type="PANTHER" id="PTHR33434">
    <property type="entry name" value="DEGV DOMAIN-CONTAINING PROTEIN DR_1986-RELATED"/>
    <property type="match status" value="1"/>
</dbReference>
<evidence type="ECO:0000313" key="2">
    <source>
        <dbReference type="EMBL" id="WFD12370.1"/>
    </source>
</evidence>
<dbReference type="RefSeq" id="WP_277734728.1">
    <property type="nucleotide sequence ID" value="NZ_CP120733.1"/>
</dbReference>